<reference evidence="1" key="1">
    <citation type="submission" date="2021-06" db="EMBL/GenBank/DDBJ databases">
        <authorList>
            <person name="Kallberg Y."/>
            <person name="Tangrot J."/>
            <person name="Rosling A."/>
        </authorList>
    </citation>
    <scope>NUCLEOTIDE SEQUENCE</scope>
    <source>
        <strain evidence="1">IA702</strain>
    </source>
</reference>
<dbReference type="Gene3D" id="3.40.50.300">
    <property type="entry name" value="P-loop containing nucleotide triphosphate hydrolases"/>
    <property type="match status" value="1"/>
</dbReference>
<evidence type="ECO:0000313" key="1">
    <source>
        <dbReference type="EMBL" id="CAG8452422.1"/>
    </source>
</evidence>
<accession>A0A9N8YWF9</accession>
<proteinExistence type="predicted"/>
<dbReference type="GO" id="GO:0005634">
    <property type="term" value="C:nucleus"/>
    <property type="evidence" value="ECO:0007669"/>
    <property type="project" value="TreeGrafter"/>
</dbReference>
<comment type="caution">
    <text evidence="1">The sequence shown here is derived from an EMBL/GenBank/DDBJ whole genome shotgun (WGS) entry which is preliminary data.</text>
</comment>
<dbReference type="SUPFAM" id="SSF52540">
    <property type="entry name" value="P-loop containing nucleoside triphosphate hydrolases"/>
    <property type="match status" value="1"/>
</dbReference>
<dbReference type="Pfam" id="PF14617">
    <property type="entry name" value="CMS1"/>
    <property type="match status" value="1"/>
</dbReference>
<dbReference type="PANTHER" id="PTHR24030">
    <property type="entry name" value="PROTEIN CMSS1"/>
    <property type="match status" value="1"/>
</dbReference>
<name>A0A9N8YWF9_9GLOM</name>
<dbReference type="Proteomes" id="UP000789572">
    <property type="component" value="Unassembled WGS sequence"/>
</dbReference>
<keyword evidence="2" id="KW-1185">Reference proteome</keyword>
<protein>
    <submittedName>
        <fullName evidence="1">6769_t:CDS:1</fullName>
    </submittedName>
</protein>
<evidence type="ECO:0000313" key="2">
    <source>
        <dbReference type="Proteomes" id="UP000789572"/>
    </source>
</evidence>
<dbReference type="InterPro" id="IPR027417">
    <property type="entry name" value="P-loop_NTPase"/>
</dbReference>
<dbReference type="PANTHER" id="PTHR24030:SF0">
    <property type="entry name" value="PROTEIN CMSS1"/>
    <property type="match status" value="1"/>
</dbReference>
<dbReference type="EMBL" id="CAJVPJ010000005">
    <property type="protein sequence ID" value="CAG8452422.1"/>
    <property type="molecule type" value="Genomic_DNA"/>
</dbReference>
<dbReference type="InterPro" id="IPR032704">
    <property type="entry name" value="Cms1"/>
</dbReference>
<dbReference type="GO" id="GO:0030686">
    <property type="term" value="C:90S preribosome"/>
    <property type="evidence" value="ECO:0007669"/>
    <property type="project" value="TreeGrafter"/>
</dbReference>
<organism evidence="1 2">
    <name type="scientific">Paraglomus occultum</name>
    <dbReference type="NCBI Taxonomy" id="144539"/>
    <lineage>
        <taxon>Eukaryota</taxon>
        <taxon>Fungi</taxon>
        <taxon>Fungi incertae sedis</taxon>
        <taxon>Mucoromycota</taxon>
        <taxon>Glomeromycotina</taxon>
        <taxon>Glomeromycetes</taxon>
        <taxon>Paraglomerales</taxon>
        <taxon>Paraglomeraceae</taxon>
        <taxon>Paraglomus</taxon>
    </lineage>
</organism>
<gene>
    <name evidence="1" type="ORF">POCULU_LOCUS103</name>
</gene>
<dbReference type="AlphaFoldDB" id="A0A9N8YWF9"/>
<dbReference type="OrthoDB" id="1929311at2759"/>
<sequence length="219" mass="24933">MQQTGSADAFEDDFSHLLDAPVVQSETFHTVRQKVLPHLSNLELEELQLPVDAFVDSEGFALERSLGNLTSFINFVDPELKLKERPSETGNGSPLIIIIAISAARSVKLRRAMIEYKSSNIKIAKLFGKHFKFKDQEKFLELNFINIAVTTPERILKMVNDSKSLDLSRLKYIIIDATWKDVKERSVFDDGCKELMLLFANSLLLEKIKVKKETKIALY</sequence>